<accession>A0ABT9B930</accession>
<organism evidence="2 3">
    <name type="scientific">Hymenobacter aranciens</name>
    <dbReference type="NCBI Taxonomy" id="3063996"/>
    <lineage>
        <taxon>Bacteria</taxon>
        <taxon>Pseudomonadati</taxon>
        <taxon>Bacteroidota</taxon>
        <taxon>Cytophagia</taxon>
        <taxon>Cytophagales</taxon>
        <taxon>Hymenobacteraceae</taxon>
        <taxon>Hymenobacter</taxon>
    </lineage>
</organism>
<evidence type="ECO:0000313" key="2">
    <source>
        <dbReference type="EMBL" id="MDO7873537.1"/>
    </source>
</evidence>
<comment type="caution">
    <text evidence="2">The sequence shown here is derived from an EMBL/GenBank/DDBJ whole genome shotgun (WGS) entry which is preliminary data.</text>
</comment>
<feature type="region of interest" description="Disordered" evidence="1">
    <location>
        <begin position="119"/>
        <end position="160"/>
    </location>
</feature>
<evidence type="ECO:0008006" key="4">
    <source>
        <dbReference type="Google" id="ProtNLM"/>
    </source>
</evidence>
<dbReference type="Proteomes" id="UP001176429">
    <property type="component" value="Unassembled WGS sequence"/>
</dbReference>
<gene>
    <name evidence="2" type="ORF">Q5H93_02250</name>
</gene>
<evidence type="ECO:0000313" key="3">
    <source>
        <dbReference type="Proteomes" id="UP001176429"/>
    </source>
</evidence>
<feature type="compositionally biased region" description="Basic and acidic residues" evidence="1">
    <location>
        <begin position="120"/>
        <end position="131"/>
    </location>
</feature>
<keyword evidence="3" id="KW-1185">Reference proteome</keyword>
<proteinExistence type="predicted"/>
<name>A0ABT9B930_9BACT</name>
<protein>
    <recommendedName>
        <fullName evidence="4">Terminase small subunit</fullName>
    </recommendedName>
</protein>
<dbReference type="EMBL" id="JAUQSY010000002">
    <property type="protein sequence ID" value="MDO7873537.1"/>
    <property type="molecule type" value="Genomic_DNA"/>
</dbReference>
<evidence type="ECO:0000256" key="1">
    <source>
        <dbReference type="SAM" id="MobiDB-lite"/>
    </source>
</evidence>
<reference evidence="2" key="1">
    <citation type="submission" date="2023-07" db="EMBL/GenBank/DDBJ databases">
        <authorList>
            <person name="Kim M.K."/>
        </authorList>
    </citation>
    <scope>NUCLEOTIDE SEQUENCE</scope>
    <source>
        <strain evidence="2">ASUV-10-1</strain>
    </source>
</reference>
<dbReference type="RefSeq" id="WP_305004856.1">
    <property type="nucleotide sequence ID" value="NZ_JAUQSY010000002.1"/>
</dbReference>
<feature type="compositionally biased region" description="Acidic residues" evidence="1">
    <location>
        <begin position="151"/>
        <end position="160"/>
    </location>
</feature>
<sequence length="160" mass="17745">MSAPPMPPAEHAKFMDALRQALSIAKPYQLDITDAERTSMAPKAMGRESIPFAQEARALLTNHPEVLRRTITDAVIADYPVQLEVFEQSDEAAEMLATIGDIVKTRRLVSGVRVMTTGRDSYKDGQNDRGRTPGVKPIIDRMSLRFNRSAEDDDSDTPKS</sequence>